<dbReference type="Proteomes" id="UP001204142">
    <property type="component" value="Unassembled WGS sequence"/>
</dbReference>
<keyword evidence="2" id="KW-1185">Reference proteome</keyword>
<protein>
    <recommendedName>
        <fullName evidence="3">OmpA-like domain-containing protein</fullName>
    </recommendedName>
</protein>
<dbReference type="SUPFAM" id="SSF103088">
    <property type="entry name" value="OmpA-like"/>
    <property type="match status" value="1"/>
</dbReference>
<dbReference type="Gene3D" id="3.30.1330.60">
    <property type="entry name" value="OmpA-like domain"/>
    <property type="match status" value="1"/>
</dbReference>
<organism evidence="1 2">
    <name type="scientific">Limnobacter humi</name>
    <dbReference type="NCBI Taxonomy" id="1778671"/>
    <lineage>
        <taxon>Bacteria</taxon>
        <taxon>Pseudomonadati</taxon>
        <taxon>Pseudomonadota</taxon>
        <taxon>Betaproteobacteria</taxon>
        <taxon>Burkholderiales</taxon>
        <taxon>Burkholderiaceae</taxon>
        <taxon>Limnobacter</taxon>
    </lineage>
</organism>
<name>A0ABT1WH79_9BURK</name>
<comment type="caution">
    <text evidence="1">The sequence shown here is derived from an EMBL/GenBank/DDBJ whole genome shotgun (WGS) entry which is preliminary data.</text>
</comment>
<accession>A0ABT1WH79</accession>
<dbReference type="EMBL" id="JANIGO010000003">
    <property type="protein sequence ID" value="MCQ8896880.1"/>
    <property type="molecule type" value="Genomic_DNA"/>
</dbReference>
<sequence length="186" mass="20371">MNRYAVWTIGIMLLMWGLLGISTTALPSQPALETLKNPDLHCGESYELDPYEGLMGALANQGSNASDLKLRRGNRQLALVIHFAAGSATVPSNCMTALNTLSNKVKAARGSKLLIRSATKTDTSSEMDLAIADARLDQLKEYFREQRVARKALILELHPRPSSALIENSVEVPRVVEIYFSQINGS</sequence>
<gene>
    <name evidence="1" type="ORF">NQT62_10605</name>
</gene>
<dbReference type="InterPro" id="IPR036737">
    <property type="entry name" value="OmpA-like_sf"/>
</dbReference>
<reference evidence="1 2" key="1">
    <citation type="submission" date="2022-07" db="EMBL/GenBank/DDBJ databases">
        <authorList>
            <person name="Xamxidin M."/>
            <person name="Wu M."/>
        </authorList>
    </citation>
    <scope>NUCLEOTIDE SEQUENCE [LARGE SCALE GENOMIC DNA]</scope>
    <source>
        <strain evidence="1 2">NBRC 111650</strain>
    </source>
</reference>
<evidence type="ECO:0008006" key="3">
    <source>
        <dbReference type="Google" id="ProtNLM"/>
    </source>
</evidence>
<evidence type="ECO:0000313" key="2">
    <source>
        <dbReference type="Proteomes" id="UP001204142"/>
    </source>
</evidence>
<proteinExistence type="predicted"/>
<evidence type="ECO:0000313" key="1">
    <source>
        <dbReference type="EMBL" id="MCQ8896880.1"/>
    </source>
</evidence>
<dbReference type="RefSeq" id="WP_256764671.1">
    <property type="nucleotide sequence ID" value="NZ_JANIGO010000003.1"/>
</dbReference>